<dbReference type="KEGG" id="amob:HG15A2_34750"/>
<dbReference type="RefSeq" id="WP_145061424.1">
    <property type="nucleotide sequence ID" value="NZ_CP036263.1"/>
</dbReference>
<name>A0A517MZ41_9BACT</name>
<dbReference type="EMBL" id="CP036263">
    <property type="protein sequence ID" value="QDT00140.1"/>
    <property type="molecule type" value="Genomic_DNA"/>
</dbReference>
<dbReference type="Proteomes" id="UP000319852">
    <property type="component" value="Chromosome"/>
</dbReference>
<dbReference type="AlphaFoldDB" id="A0A517MZ41"/>
<dbReference type="OrthoDB" id="291034at2"/>
<accession>A0A517MZ41</accession>
<protein>
    <submittedName>
        <fullName evidence="1">Uncharacterized protein</fullName>
    </submittedName>
</protein>
<keyword evidence="2" id="KW-1185">Reference proteome</keyword>
<gene>
    <name evidence="1" type="ORF">HG15A2_34750</name>
</gene>
<evidence type="ECO:0000313" key="2">
    <source>
        <dbReference type="Proteomes" id="UP000319852"/>
    </source>
</evidence>
<sequence>MSILSRIDDKHVPLYRVMWVAATPHFCGEEDCMREGCYEVRLEQGESIWANAADNDRLITQLELWQGGLGPPDAGDDEAAW</sequence>
<evidence type="ECO:0000313" key="1">
    <source>
        <dbReference type="EMBL" id="QDT00140.1"/>
    </source>
</evidence>
<proteinExistence type="predicted"/>
<reference evidence="1 2" key="1">
    <citation type="submission" date="2019-02" db="EMBL/GenBank/DDBJ databases">
        <title>Deep-cultivation of Planctomycetes and their phenomic and genomic characterization uncovers novel biology.</title>
        <authorList>
            <person name="Wiegand S."/>
            <person name="Jogler M."/>
            <person name="Boedeker C."/>
            <person name="Pinto D."/>
            <person name="Vollmers J."/>
            <person name="Rivas-Marin E."/>
            <person name="Kohn T."/>
            <person name="Peeters S.H."/>
            <person name="Heuer A."/>
            <person name="Rast P."/>
            <person name="Oberbeckmann S."/>
            <person name="Bunk B."/>
            <person name="Jeske O."/>
            <person name="Meyerdierks A."/>
            <person name="Storesund J.E."/>
            <person name="Kallscheuer N."/>
            <person name="Luecker S."/>
            <person name="Lage O.M."/>
            <person name="Pohl T."/>
            <person name="Merkel B.J."/>
            <person name="Hornburger P."/>
            <person name="Mueller R.-W."/>
            <person name="Bruemmer F."/>
            <person name="Labrenz M."/>
            <person name="Spormann A.M."/>
            <person name="Op den Camp H."/>
            <person name="Overmann J."/>
            <person name="Amann R."/>
            <person name="Jetten M.S.M."/>
            <person name="Mascher T."/>
            <person name="Medema M.H."/>
            <person name="Devos D.P."/>
            <person name="Kaster A.-K."/>
            <person name="Ovreas L."/>
            <person name="Rohde M."/>
            <person name="Galperin M.Y."/>
            <person name="Jogler C."/>
        </authorList>
    </citation>
    <scope>NUCLEOTIDE SEQUENCE [LARGE SCALE GENOMIC DNA]</scope>
    <source>
        <strain evidence="1 2">HG15A2</strain>
    </source>
</reference>
<organism evidence="1 2">
    <name type="scientific">Adhaeretor mobilis</name>
    <dbReference type="NCBI Taxonomy" id="1930276"/>
    <lineage>
        <taxon>Bacteria</taxon>
        <taxon>Pseudomonadati</taxon>
        <taxon>Planctomycetota</taxon>
        <taxon>Planctomycetia</taxon>
        <taxon>Pirellulales</taxon>
        <taxon>Lacipirellulaceae</taxon>
        <taxon>Adhaeretor</taxon>
    </lineage>
</organism>